<dbReference type="Gene3D" id="3.30.70.920">
    <property type="match status" value="1"/>
</dbReference>
<dbReference type="AlphaFoldDB" id="A0A2Z2NLW6"/>
<dbReference type="InterPro" id="IPR000485">
    <property type="entry name" value="AsnC-type_HTH_dom"/>
</dbReference>
<dbReference type="RefSeq" id="WP_088917646.1">
    <property type="nucleotide sequence ID" value="NZ_CP018632.1"/>
</dbReference>
<dbReference type="GO" id="GO:0043565">
    <property type="term" value="F:sequence-specific DNA binding"/>
    <property type="evidence" value="ECO:0007669"/>
    <property type="project" value="InterPro"/>
</dbReference>
<dbReference type="PANTHER" id="PTHR30154:SF17">
    <property type="entry name" value="DNA-BINDING TRANSCRIPTIONAL ACTIVATOR DECR"/>
    <property type="match status" value="1"/>
</dbReference>
<dbReference type="InterPro" id="IPR036388">
    <property type="entry name" value="WH-like_DNA-bd_sf"/>
</dbReference>
<gene>
    <name evidence="5" type="primary">lrp_7</name>
    <name evidence="5" type="ORF">IMCC3135_11180</name>
</gene>
<keyword evidence="6" id="KW-1185">Reference proteome</keyword>
<proteinExistence type="predicted"/>
<dbReference type="CDD" id="cd00090">
    <property type="entry name" value="HTH_ARSR"/>
    <property type="match status" value="1"/>
</dbReference>
<dbReference type="PRINTS" id="PR00033">
    <property type="entry name" value="HTHASNC"/>
</dbReference>
<keyword evidence="3" id="KW-0804">Transcription</keyword>
<keyword evidence="1" id="KW-0805">Transcription regulation</keyword>
<reference evidence="5 6" key="1">
    <citation type="submission" date="2016-12" db="EMBL/GenBank/DDBJ databases">
        <authorList>
            <person name="Song W.-J."/>
            <person name="Kurnit D.M."/>
        </authorList>
    </citation>
    <scope>NUCLEOTIDE SEQUENCE [LARGE SCALE GENOMIC DNA]</scope>
    <source>
        <strain evidence="5 6">IMCC3135</strain>
    </source>
</reference>
<feature type="domain" description="HTH asnC-type" evidence="4">
    <location>
        <begin position="1"/>
        <end position="63"/>
    </location>
</feature>
<dbReference type="OrthoDB" id="166264at2"/>
<dbReference type="PANTHER" id="PTHR30154">
    <property type="entry name" value="LEUCINE-RESPONSIVE REGULATORY PROTEIN"/>
    <property type="match status" value="1"/>
</dbReference>
<name>A0A2Z2NLW6_9GAMM</name>
<evidence type="ECO:0000256" key="2">
    <source>
        <dbReference type="ARBA" id="ARBA00023125"/>
    </source>
</evidence>
<dbReference type="Gene3D" id="1.10.10.10">
    <property type="entry name" value="Winged helix-like DNA-binding domain superfamily/Winged helix DNA-binding domain"/>
    <property type="match status" value="1"/>
</dbReference>
<evidence type="ECO:0000313" key="6">
    <source>
        <dbReference type="Proteomes" id="UP000250079"/>
    </source>
</evidence>
<dbReference type="PROSITE" id="PS00519">
    <property type="entry name" value="HTH_ASNC_1"/>
    <property type="match status" value="1"/>
</dbReference>
<dbReference type="InterPro" id="IPR011008">
    <property type="entry name" value="Dimeric_a/b-barrel"/>
</dbReference>
<evidence type="ECO:0000259" key="4">
    <source>
        <dbReference type="PROSITE" id="PS50956"/>
    </source>
</evidence>
<dbReference type="EMBL" id="CP018632">
    <property type="protein sequence ID" value="ASJ72326.1"/>
    <property type="molecule type" value="Genomic_DNA"/>
</dbReference>
<accession>A0A2Z2NLW6</accession>
<dbReference type="GO" id="GO:0006355">
    <property type="term" value="P:regulation of DNA-templated transcription"/>
    <property type="evidence" value="ECO:0007669"/>
    <property type="project" value="UniProtKB-ARBA"/>
</dbReference>
<dbReference type="SUPFAM" id="SSF46785">
    <property type="entry name" value="Winged helix' DNA-binding domain"/>
    <property type="match status" value="1"/>
</dbReference>
<dbReference type="InterPro" id="IPR019885">
    <property type="entry name" value="Tscrpt_reg_HTH_AsnC-type_CS"/>
</dbReference>
<dbReference type="GO" id="GO:0005829">
    <property type="term" value="C:cytosol"/>
    <property type="evidence" value="ECO:0007669"/>
    <property type="project" value="TreeGrafter"/>
</dbReference>
<dbReference type="Pfam" id="PF13412">
    <property type="entry name" value="HTH_24"/>
    <property type="match status" value="1"/>
</dbReference>
<evidence type="ECO:0000313" key="5">
    <source>
        <dbReference type="EMBL" id="ASJ72326.1"/>
    </source>
</evidence>
<dbReference type="KEGG" id="gai:IMCC3135_11180"/>
<organism evidence="5 6">
    <name type="scientific">Granulosicoccus antarcticus IMCC3135</name>
    <dbReference type="NCBI Taxonomy" id="1192854"/>
    <lineage>
        <taxon>Bacteria</taxon>
        <taxon>Pseudomonadati</taxon>
        <taxon>Pseudomonadota</taxon>
        <taxon>Gammaproteobacteria</taxon>
        <taxon>Chromatiales</taxon>
        <taxon>Granulosicoccaceae</taxon>
        <taxon>Granulosicoccus</taxon>
    </lineage>
</organism>
<dbReference type="InterPro" id="IPR019888">
    <property type="entry name" value="Tscrpt_reg_AsnC-like"/>
</dbReference>
<evidence type="ECO:0000256" key="3">
    <source>
        <dbReference type="ARBA" id="ARBA00023163"/>
    </source>
</evidence>
<dbReference type="Proteomes" id="UP000250079">
    <property type="component" value="Chromosome"/>
</dbReference>
<dbReference type="Pfam" id="PF01037">
    <property type="entry name" value="AsnC_trans_reg"/>
    <property type="match status" value="1"/>
</dbReference>
<dbReference type="InterPro" id="IPR036390">
    <property type="entry name" value="WH_DNA-bd_sf"/>
</dbReference>
<dbReference type="SMART" id="SM00344">
    <property type="entry name" value="HTH_ASNC"/>
    <property type="match status" value="1"/>
</dbReference>
<dbReference type="InterPro" id="IPR019887">
    <property type="entry name" value="Tscrpt_reg_AsnC/Lrp_C"/>
</dbReference>
<dbReference type="GO" id="GO:0043200">
    <property type="term" value="P:response to amino acid"/>
    <property type="evidence" value="ECO:0007669"/>
    <property type="project" value="TreeGrafter"/>
</dbReference>
<keyword evidence="2" id="KW-0238">DNA-binding</keyword>
<dbReference type="PROSITE" id="PS50956">
    <property type="entry name" value="HTH_ASNC_2"/>
    <property type="match status" value="1"/>
</dbReference>
<sequence>MPDSIDLKLLRVLQSEPSLSVAELGERIGLSHTPCWRRLKKLEADGLISGRNVVLDADALGLHITVFCFIRLKQHDRASMEAFEEGARAHPNILQCYTMSGEQDYLLRVVAGSVKAYERLLKKDLLSLPYIGTLNSSFAMSEIKNSSILPI</sequence>
<dbReference type="SUPFAM" id="SSF54909">
    <property type="entry name" value="Dimeric alpha+beta barrel"/>
    <property type="match status" value="1"/>
</dbReference>
<evidence type="ECO:0000256" key="1">
    <source>
        <dbReference type="ARBA" id="ARBA00023015"/>
    </source>
</evidence>
<protein>
    <submittedName>
        <fullName evidence="5">Leucine-responsive regulatory protein</fullName>
    </submittedName>
</protein>
<dbReference type="InterPro" id="IPR011991">
    <property type="entry name" value="ArsR-like_HTH"/>
</dbReference>